<feature type="transmembrane region" description="Helical" evidence="2">
    <location>
        <begin position="6"/>
        <end position="22"/>
    </location>
</feature>
<keyword evidence="2" id="KW-0472">Membrane</keyword>
<protein>
    <recommendedName>
        <fullName evidence="5">DUF192 domain-containing protein</fullName>
    </recommendedName>
</protein>
<dbReference type="EMBL" id="JBGUBD010000004">
    <property type="protein sequence ID" value="MFA9478313.1"/>
    <property type="molecule type" value="Genomic_DNA"/>
</dbReference>
<accession>A0ABV4U7R4</accession>
<keyword evidence="2" id="KW-1133">Transmembrane helix</keyword>
<reference evidence="3 4" key="1">
    <citation type="submission" date="2024-08" db="EMBL/GenBank/DDBJ databases">
        <title>Whole-genome sequencing of halo(alkali)philic microorganisms from hypersaline lakes.</title>
        <authorList>
            <person name="Sorokin D.Y."/>
            <person name="Merkel A.Y."/>
            <person name="Messina E."/>
            <person name="Yakimov M."/>
        </authorList>
    </citation>
    <scope>NUCLEOTIDE SEQUENCE [LARGE SCALE GENOMIC DNA]</scope>
    <source>
        <strain evidence="3 4">AB-hyl4</strain>
    </source>
</reference>
<evidence type="ECO:0000313" key="4">
    <source>
        <dbReference type="Proteomes" id="UP001575105"/>
    </source>
</evidence>
<dbReference type="Proteomes" id="UP001575105">
    <property type="component" value="Unassembled WGS sequence"/>
</dbReference>
<evidence type="ECO:0000256" key="1">
    <source>
        <dbReference type="SAM" id="MobiDB-lite"/>
    </source>
</evidence>
<proteinExistence type="predicted"/>
<gene>
    <name evidence="3" type="ORF">ACERK3_08390</name>
</gene>
<name>A0ABV4U7R4_9BACT</name>
<organism evidence="3 4">
    <name type="scientific">Natronomicrosphaera hydrolytica</name>
    <dbReference type="NCBI Taxonomy" id="3242702"/>
    <lineage>
        <taxon>Bacteria</taxon>
        <taxon>Pseudomonadati</taxon>
        <taxon>Planctomycetota</taxon>
        <taxon>Phycisphaerae</taxon>
        <taxon>Phycisphaerales</taxon>
        <taxon>Phycisphaeraceae</taxon>
        <taxon>Natronomicrosphaera</taxon>
    </lineage>
</organism>
<evidence type="ECO:0000313" key="3">
    <source>
        <dbReference type="EMBL" id="MFA9478313.1"/>
    </source>
</evidence>
<dbReference type="RefSeq" id="WP_425345236.1">
    <property type="nucleotide sequence ID" value="NZ_JBGUBD010000004.1"/>
</dbReference>
<keyword evidence="4" id="KW-1185">Reference proteome</keyword>
<keyword evidence="2" id="KW-0812">Transmembrane</keyword>
<evidence type="ECO:0008006" key="5">
    <source>
        <dbReference type="Google" id="ProtNLM"/>
    </source>
</evidence>
<sequence>MDSRWIGIIIFLLVIITAVSFLRPRSGERPGPNVGELRVLEIDEDRTVRIMGRLLRDHRQAYYYQVEQGGEVIAEPAFFGSLPPGSPMLTFQWYEMDDKSLVGFAVEHRPSEVLFLYDFDTGESWPAHEGGESVAVFQARGHAMFEPLAAAHPEAGLTLRHAEGLRPLPHPPGSPYLDDDADD</sequence>
<feature type="region of interest" description="Disordered" evidence="1">
    <location>
        <begin position="163"/>
        <end position="183"/>
    </location>
</feature>
<comment type="caution">
    <text evidence="3">The sequence shown here is derived from an EMBL/GenBank/DDBJ whole genome shotgun (WGS) entry which is preliminary data.</text>
</comment>
<evidence type="ECO:0000256" key="2">
    <source>
        <dbReference type="SAM" id="Phobius"/>
    </source>
</evidence>